<dbReference type="OrthoDB" id="513226at2759"/>
<dbReference type="PANTHER" id="PTHR33791">
    <property type="entry name" value="CHAPERONIN-LIKE RBCX PROTEIN 1, CHLOROPLASTIC"/>
    <property type="match status" value="1"/>
</dbReference>
<evidence type="ECO:0000313" key="6">
    <source>
        <dbReference type="Proteomes" id="UP000660262"/>
    </source>
</evidence>
<dbReference type="AlphaFoldDB" id="A0A830HMN4"/>
<reference evidence="5" key="1">
    <citation type="submission" date="2020-10" db="EMBL/GenBank/DDBJ databases">
        <title>Unveiling of a novel bifunctional photoreceptor, Dualchrome1, isolated from a cosmopolitan green alga.</title>
        <authorList>
            <person name="Suzuki S."/>
            <person name="Kawachi M."/>
        </authorList>
    </citation>
    <scope>NUCLEOTIDE SEQUENCE</scope>
    <source>
        <strain evidence="5">NIES 2893</strain>
    </source>
</reference>
<keyword evidence="6" id="KW-1185">Reference proteome</keyword>
<dbReference type="GO" id="GO:0044183">
    <property type="term" value="F:protein folding chaperone"/>
    <property type="evidence" value="ECO:0007669"/>
    <property type="project" value="InterPro"/>
</dbReference>
<name>A0A830HMN4_9CHLO</name>
<keyword evidence="2" id="KW-0143">Chaperone</keyword>
<accession>A0A830HMN4</accession>
<protein>
    <submittedName>
        <fullName evidence="5">Uncharacterized protein</fullName>
    </submittedName>
</protein>
<dbReference type="InterPro" id="IPR038052">
    <property type="entry name" value="Chaperonin_RbcX_sf"/>
</dbReference>
<dbReference type="InterPro" id="IPR003435">
    <property type="entry name" value="Chaperonin_RcbX"/>
</dbReference>
<evidence type="ECO:0000256" key="1">
    <source>
        <dbReference type="ARBA" id="ARBA00022531"/>
    </source>
</evidence>
<comment type="caution">
    <text evidence="5">The sequence shown here is derived from an EMBL/GenBank/DDBJ whole genome shotgun (WGS) entry which is preliminary data.</text>
</comment>
<evidence type="ECO:0000256" key="4">
    <source>
        <dbReference type="SAM" id="MobiDB-lite"/>
    </source>
</evidence>
<gene>
    <name evidence="5" type="ORF">PPROV_000669500</name>
</gene>
<proteinExistence type="predicted"/>
<dbReference type="Gene3D" id="1.10.1200.210">
    <property type="entry name" value="Chaperonin-like RbcX"/>
    <property type="match status" value="1"/>
</dbReference>
<keyword evidence="1" id="KW-0602">Photosynthesis</keyword>
<keyword evidence="3" id="KW-0120">Carbon dioxide fixation</keyword>
<evidence type="ECO:0000256" key="2">
    <source>
        <dbReference type="ARBA" id="ARBA00023186"/>
    </source>
</evidence>
<dbReference type="PANTHER" id="PTHR33791:SF1">
    <property type="entry name" value="RUBISCO CHAPERONE RBCX"/>
    <property type="match status" value="1"/>
</dbReference>
<organism evidence="5 6">
    <name type="scientific">Pycnococcus provasolii</name>
    <dbReference type="NCBI Taxonomy" id="41880"/>
    <lineage>
        <taxon>Eukaryota</taxon>
        <taxon>Viridiplantae</taxon>
        <taxon>Chlorophyta</taxon>
        <taxon>Pseudoscourfieldiophyceae</taxon>
        <taxon>Pseudoscourfieldiales</taxon>
        <taxon>Pycnococcaceae</taxon>
        <taxon>Pycnococcus</taxon>
    </lineage>
</organism>
<feature type="compositionally biased region" description="Basic residues" evidence="4">
    <location>
        <begin position="1"/>
        <end position="17"/>
    </location>
</feature>
<sequence length="181" mass="19874">MAKSHARRHLGRLHTRTRMGSDGDFVPSFAGGISPERFAANSLKRMITHAAARIVLKQMEGIAPQTGTGKSADPGAADVNAPHHHTDAERNIANRQKLLQDMLTDVPMGADPNEWLLELARKDGLLAVRVAEARKGYCQDGFGWDDVRRLCSEDVDTDNQTLLQAIMQEQYGGSDKQQSAQ</sequence>
<dbReference type="EMBL" id="BNJQ01000018">
    <property type="protein sequence ID" value="GHP07953.1"/>
    <property type="molecule type" value="Genomic_DNA"/>
</dbReference>
<dbReference type="GO" id="GO:0015979">
    <property type="term" value="P:photosynthesis"/>
    <property type="evidence" value="ECO:0007669"/>
    <property type="project" value="UniProtKB-KW"/>
</dbReference>
<dbReference type="GO" id="GO:0110102">
    <property type="term" value="P:ribulose bisphosphate carboxylase complex assembly"/>
    <property type="evidence" value="ECO:0007669"/>
    <property type="project" value="InterPro"/>
</dbReference>
<dbReference type="Proteomes" id="UP000660262">
    <property type="component" value="Unassembled WGS sequence"/>
</dbReference>
<evidence type="ECO:0000313" key="5">
    <source>
        <dbReference type="EMBL" id="GHP07953.1"/>
    </source>
</evidence>
<dbReference type="GO" id="GO:0015977">
    <property type="term" value="P:carbon fixation"/>
    <property type="evidence" value="ECO:0007669"/>
    <property type="project" value="UniProtKB-KW"/>
</dbReference>
<feature type="region of interest" description="Disordered" evidence="4">
    <location>
        <begin position="1"/>
        <end position="22"/>
    </location>
</feature>
<evidence type="ECO:0000256" key="3">
    <source>
        <dbReference type="ARBA" id="ARBA00023300"/>
    </source>
</evidence>
<dbReference type="SUPFAM" id="SSF158615">
    <property type="entry name" value="RbcX-like"/>
    <property type="match status" value="1"/>
</dbReference>